<dbReference type="GO" id="GO:0006979">
    <property type="term" value="P:response to oxidative stress"/>
    <property type="evidence" value="ECO:0007669"/>
    <property type="project" value="InterPro"/>
</dbReference>
<evidence type="ECO:0000256" key="1">
    <source>
        <dbReference type="ARBA" id="ARBA00000189"/>
    </source>
</evidence>
<keyword evidence="11" id="KW-1185">Reference proteome</keyword>
<keyword evidence="3" id="KW-0575">Peroxidase</keyword>
<keyword evidence="5 7" id="KW-0479">Metal-binding</keyword>
<keyword evidence="6" id="KW-0408">Iron</keyword>
<proteinExistence type="inferred from homology"/>
<gene>
    <name evidence="10" type="ORF">AXG93_3507s1010</name>
</gene>
<evidence type="ECO:0000256" key="5">
    <source>
        <dbReference type="ARBA" id="ARBA00022723"/>
    </source>
</evidence>
<evidence type="ECO:0000313" key="10">
    <source>
        <dbReference type="EMBL" id="OAE19230.1"/>
    </source>
</evidence>
<evidence type="ECO:0000256" key="6">
    <source>
        <dbReference type="ARBA" id="ARBA00023004"/>
    </source>
</evidence>
<evidence type="ECO:0000256" key="2">
    <source>
        <dbReference type="ARBA" id="ARBA00001970"/>
    </source>
</evidence>
<evidence type="ECO:0000256" key="8">
    <source>
        <dbReference type="RuleBase" id="RU004241"/>
    </source>
</evidence>
<feature type="binding site" evidence="7">
    <location>
        <position position="158"/>
    </location>
    <ligand>
        <name>Ca(2+)</name>
        <dbReference type="ChEBI" id="CHEBI:29108"/>
        <label>2</label>
    </ligand>
</feature>
<evidence type="ECO:0000256" key="4">
    <source>
        <dbReference type="ARBA" id="ARBA00022617"/>
    </source>
</evidence>
<feature type="binding site" evidence="7">
    <location>
        <position position="161"/>
    </location>
    <ligand>
        <name>Ca(2+)</name>
        <dbReference type="ChEBI" id="CHEBI:29108"/>
        <label>2</label>
    </ligand>
</feature>
<evidence type="ECO:0000256" key="3">
    <source>
        <dbReference type="ARBA" id="ARBA00022559"/>
    </source>
</evidence>
<comment type="similarity">
    <text evidence="8">Belongs to the peroxidase family.</text>
</comment>
<dbReference type="PANTHER" id="PTHR31517">
    <property type="match status" value="1"/>
</dbReference>
<protein>
    <recommendedName>
        <fullName evidence="9">Plant heme peroxidase family profile domain-containing protein</fullName>
    </recommendedName>
</protein>
<dbReference type="GO" id="GO:0046872">
    <property type="term" value="F:metal ion binding"/>
    <property type="evidence" value="ECO:0007669"/>
    <property type="project" value="UniProtKB-KW"/>
</dbReference>
<evidence type="ECO:0000259" key="9">
    <source>
        <dbReference type="PROSITE" id="PS50873"/>
    </source>
</evidence>
<dbReference type="PANTHER" id="PTHR31517:SF51">
    <property type="entry name" value="PEROXIDASE 55"/>
    <property type="match status" value="1"/>
</dbReference>
<dbReference type="InterPro" id="IPR010255">
    <property type="entry name" value="Haem_peroxidase_sf"/>
</dbReference>
<evidence type="ECO:0000313" key="11">
    <source>
        <dbReference type="Proteomes" id="UP000077202"/>
    </source>
</evidence>
<keyword evidence="3" id="KW-0560">Oxidoreductase</keyword>
<feature type="binding site" evidence="7">
    <location>
        <position position="166"/>
    </location>
    <ligand>
        <name>Ca(2+)</name>
        <dbReference type="ChEBI" id="CHEBI:29108"/>
        <label>2</label>
    </ligand>
</feature>
<dbReference type="PROSITE" id="PS50873">
    <property type="entry name" value="PEROXIDASE_4"/>
    <property type="match status" value="1"/>
</dbReference>
<dbReference type="EMBL" id="LVLJ01003906">
    <property type="protein sequence ID" value="OAE19230.1"/>
    <property type="molecule type" value="Genomic_DNA"/>
</dbReference>
<dbReference type="GO" id="GO:0020037">
    <property type="term" value="F:heme binding"/>
    <property type="evidence" value="ECO:0007669"/>
    <property type="project" value="InterPro"/>
</dbReference>
<dbReference type="AlphaFoldDB" id="A0A176VEG9"/>
<evidence type="ECO:0000256" key="7">
    <source>
        <dbReference type="PIRSR" id="PIRSR600823-3"/>
    </source>
</evidence>
<dbReference type="Gene3D" id="1.10.420.10">
    <property type="entry name" value="Peroxidase, domain 2"/>
    <property type="match status" value="1"/>
</dbReference>
<dbReference type="InterPro" id="IPR000823">
    <property type="entry name" value="Peroxidase_pln"/>
</dbReference>
<sequence length="245" mass="27396">MESLCSHTGGKHDLFDNCMRINSAPQCSVYALQFDLSILAVVPPGCLPDSAMLKITVDAKLMPDFAVCDDFYRTSCSEAESVIAKAVNAELDKNLKDAAGFIRMAFQDCCGISSSIDQRDISISRCITDRSLKANMVKQLKLECTCQTFNETIEIFMDTITPGQFDSKFYHGFTTRNGLFTSDQTLFVDSRIQKLVEALINERLFHSEFSEAMRAVKTEGQVCKNCQGERVKSRLPRDLMFSQGL</sequence>
<comment type="cofactor">
    <cofactor evidence="2">
        <name>heme b</name>
        <dbReference type="ChEBI" id="CHEBI:60344"/>
    </cofactor>
</comment>
<dbReference type="GO" id="GO:0140825">
    <property type="term" value="F:lactoperoxidase activity"/>
    <property type="evidence" value="ECO:0007669"/>
    <property type="project" value="UniProtKB-EC"/>
</dbReference>
<keyword evidence="7" id="KW-0106">Calcium</keyword>
<accession>A0A176VEG9</accession>
<comment type="cofactor">
    <cofactor evidence="7">
        <name>Ca(2+)</name>
        <dbReference type="ChEBI" id="CHEBI:29108"/>
    </cofactor>
    <text evidence="7">Binds 2 calcium ions per subunit.</text>
</comment>
<dbReference type="InterPro" id="IPR002016">
    <property type="entry name" value="Haem_peroxidase"/>
</dbReference>
<dbReference type="Proteomes" id="UP000077202">
    <property type="component" value="Unassembled WGS sequence"/>
</dbReference>
<dbReference type="Pfam" id="PF00141">
    <property type="entry name" value="peroxidase"/>
    <property type="match status" value="1"/>
</dbReference>
<dbReference type="SUPFAM" id="SSF48113">
    <property type="entry name" value="Heme-dependent peroxidases"/>
    <property type="match status" value="2"/>
</dbReference>
<feature type="domain" description="Plant heme peroxidase family profile" evidence="9">
    <location>
        <begin position="84"/>
        <end position="230"/>
    </location>
</feature>
<name>A0A176VEG9_MARPO</name>
<reference evidence="10" key="1">
    <citation type="submission" date="2016-03" db="EMBL/GenBank/DDBJ databases">
        <title>Mechanisms controlling the formation of the plant cell surface in tip-growing cells are functionally conserved among land plants.</title>
        <authorList>
            <person name="Honkanen S."/>
            <person name="Jones V.A."/>
            <person name="Morieri G."/>
            <person name="Champion C."/>
            <person name="Hetherington A.J."/>
            <person name="Kelly S."/>
            <person name="Saint-Marcoux D."/>
            <person name="Proust H."/>
            <person name="Prescott H."/>
            <person name="Dolan L."/>
        </authorList>
    </citation>
    <scope>NUCLEOTIDE SEQUENCE [LARGE SCALE GENOMIC DNA]</scope>
    <source>
        <tissue evidence="10">Whole gametophyte</tissue>
    </source>
</reference>
<keyword evidence="4" id="KW-0349">Heme</keyword>
<comment type="catalytic activity">
    <reaction evidence="1">
        <text>2 a phenolic donor + H2O2 = 2 a phenolic radical donor + 2 H2O</text>
        <dbReference type="Rhea" id="RHEA:56136"/>
        <dbReference type="ChEBI" id="CHEBI:15377"/>
        <dbReference type="ChEBI" id="CHEBI:16240"/>
        <dbReference type="ChEBI" id="CHEBI:139520"/>
        <dbReference type="ChEBI" id="CHEBI:139521"/>
        <dbReference type="EC" id="1.11.1.7"/>
    </reaction>
</comment>
<comment type="caution">
    <text evidence="10">The sequence shown here is derived from an EMBL/GenBank/DDBJ whole genome shotgun (WGS) entry which is preliminary data.</text>
</comment>
<organism evidence="10 11">
    <name type="scientific">Marchantia polymorpha subsp. ruderalis</name>
    <dbReference type="NCBI Taxonomy" id="1480154"/>
    <lineage>
        <taxon>Eukaryota</taxon>
        <taxon>Viridiplantae</taxon>
        <taxon>Streptophyta</taxon>
        <taxon>Embryophyta</taxon>
        <taxon>Marchantiophyta</taxon>
        <taxon>Marchantiopsida</taxon>
        <taxon>Marchantiidae</taxon>
        <taxon>Marchantiales</taxon>
        <taxon>Marchantiaceae</taxon>
        <taxon>Marchantia</taxon>
    </lineage>
</organism>